<proteinExistence type="predicted"/>
<comment type="caution">
    <text evidence="1">The sequence shown here is derived from an EMBL/GenBank/DDBJ whole genome shotgun (WGS) entry which is preliminary data.</text>
</comment>
<organism evidence="1 2">
    <name type="scientific">Populus tomentosa</name>
    <name type="common">Chinese white poplar</name>
    <dbReference type="NCBI Taxonomy" id="118781"/>
    <lineage>
        <taxon>Eukaryota</taxon>
        <taxon>Viridiplantae</taxon>
        <taxon>Streptophyta</taxon>
        <taxon>Embryophyta</taxon>
        <taxon>Tracheophyta</taxon>
        <taxon>Spermatophyta</taxon>
        <taxon>Magnoliopsida</taxon>
        <taxon>eudicotyledons</taxon>
        <taxon>Gunneridae</taxon>
        <taxon>Pentapetalae</taxon>
        <taxon>rosids</taxon>
        <taxon>fabids</taxon>
        <taxon>Malpighiales</taxon>
        <taxon>Salicaceae</taxon>
        <taxon>Saliceae</taxon>
        <taxon>Populus</taxon>
    </lineage>
</organism>
<dbReference type="PANTHER" id="PTHR31009">
    <property type="entry name" value="S-ADENOSYL-L-METHIONINE:CARBOXYL METHYLTRANSFERASE FAMILY PROTEIN"/>
    <property type="match status" value="1"/>
</dbReference>
<dbReference type="InterPro" id="IPR005299">
    <property type="entry name" value="MeTrfase_7"/>
</dbReference>
<dbReference type="Proteomes" id="UP000886885">
    <property type="component" value="Chromosome 9D"/>
</dbReference>
<reference evidence="1" key="1">
    <citation type="journal article" date="2020" name="bioRxiv">
        <title>Hybrid origin of Populus tomentosa Carr. identified through genome sequencing and phylogenomic analysis.</title>
        <authorList>
            <person name="An X."/>
            <person name="Gao K."/>
            <person name="Chen Z."/>
            <person name="Li J."/>
            <person name="Yang X."/>
            <person name="Yang X."/>
            <person name="Zhou J."/>
            <person name="Guo T."/>
            <person name="Zhao T."/>
            <person name="Huang S."/>
            <person name="Miao D."/>
            <person name="Khan W.U."/>
            <person name="Rao P."/>
            <person name="Ye M."/>
            <person name="Lei B."/>
            <person name="Liao W."/>
            <person name="Wang J."/>
            <person name="Ji L."/>
            <person name="Li Y."/>
            <person name="Guo B."/>
            <person name="Mustafa N.S."/>
            <person name="Li S."/>
            <person name="Yun Q."/>
            <person name="Keller S.R."/>
            <person name="Mao J."/>
            <person name="Zhang R."/>
            <person name="Strauss S.H."/>
        </authorList>
    </citation>
    <scope>NUCLEOTIDE SEQUENCE</scope>
    <source>
        <strain evidence="1">GM15</strain>
        <tissue evidence="1">Leaf</tissue>
    </source>
</reference>
<name>A0A8X7YZA8_POPTO</name>
<keyword evidence="2" id="KW-1185">Reference proteome</keyword>
<dbReference type="EMBL" id="JAAWWB010000018">
    <property type="protein sequence ID" value="KAG6761548.1"/>
    <property type="molecule type" value="Genomic_DNA"/>
</dbReference>
<dbReference type="OrthoDB" id="1523883at2759"/>
<evidence type="ECO:0000313" key="1">
    <source>
        <dbReference type="EMBL" id="KAG6761548.1"/>
    </source>
</evidence>
<evidence type="ECO:0000313" key="2">
    <source>
        <dbReference type="Proteomes" id="UP000886885"/>
    </source>
</evidence>
<gene>
    <name evidence="1" type="ORF">POTOM_034776</name>
</gene>
<dbReference type="Pfam" id="PF03492">
    <property type="entry name" value="Methyltransf_7"/>
    <property type="match status" value="1"/>
</dbReference>
<dbReference type="GO" id="GO:0008168">
    <property type="term" value="F:methyltransferase activity"/>
    <property type="evidence" value="ECO:0007669"/>
    <property type="project" value="InterPro"/>
</dbReference>
<sequence length="139" mass="15907">MFKAYFVLFENDFMVSLKSRSEEMIPGGHMVLTVIGSATRNILMTLFNLPHCAAPAEEARHIIKKEGSLNIERFTVFQVDWDSCMGNDLRFDKQAREKYITMSIRVLVIESSLDSNLAGRSWRFARKVVEHSEGEKGEC</sequence>
<protein>
    <submittedName>
        <fullName evidence="1">Uncharacterized protein</fullName>
    </submittedName>
</protein>
<accession>A0A8X7YZA8</accession>
<dbReference type="AlphaFoldDB" id="A0A8X7YZA8"/>